<accession>A0A316LZ89</accession>
<reference evidence="4 5" key="1">
    <citation type="submission" date="2018-03" db="EMBL/GenBank/DDBJ databases">
        <title>The uncultured portion of the human microbiome is neutrally assembled.</title>
        <authorList>
            <person name="Jeraldo P."/>
            <person name="Boardman L."/>
            <person name="White B.A."/>
            <person name="Nelson H."/>
            <person name="Goldenfeld N."/>
            <person name="Chia N."/>
        </authorList>
    </citation>
    <scope>NUCLEOTIDE SEQUENCE [LARGE SCALE GENOMIC DNA]</scope>
    <source>
        <strain evidence="4">CIM:MAG 903</strain>
    </source>
</reference>
<organism evidence="4 5">
    <name type="scientific">Clostridium cadaveris</name>
    <dbReference type="NCBI Taxonomy" id="1529"/>
    <lineage>
        <taxon>Bacteria</taxon>
        <taxon>Bacillati</taxon>
        <taxon>Bacillota</taxon>
        <taxon>Clostridia</taxon>
        <taxon>Eubacteriales</taxon>
        <taxon>Clostridiaceae</taxon>
        <taxon>Clostridium</taxon>
    </lineage>
</organism>
<feature type="domain" description="DUF4097" evidence="2">
    <location>
        <begin position="131"/>
        <end position="360"/>
    </location>
</feature>
<evidence type="ECO:0000259" key="3">
    <source>
        <dbReference type="Pfam" id="PF18917"/>
    </source>
</evidence>
<dbReference type="InterPro" id="IPR025164">
    <property type="entry name" value="Toastrack_DUF4097"/>
</dbReference>
<evidence type="ECO:0008006" key="6">
    <source>
        <dbReference type="Google" id="ProtNLM"/>
    </source>
</evidence>
<dbReference type="EMBL" id="QAMZ01000056">
    <property type="protein sequence ID" value="PWL51406.1"/>
    <property type="molecule type" value="Genomic_DNA"/>
</dbReference>
<dbReference type="Proteomes" id="UP000246114">
    <property type="component" value="Unassembled WGS sequence"/>
</dbReference>
<comment type="caution">
    <text evidence="4">The sequence shown here is derived from an EMBL/GenBank/DDBJ whole genome shotgun (WGS) entry which is preliminary data.</text>
</comment>
<feature type="transmembrane region" description="Helical" evidence="1">
    <location>
        <begin position="74"/>
        <end position="95"/>
    </location>
</feature>
<evidence type="ECO:0000313" key="5">
    <source>
        <dbReference type="Proteomes" id="UP000246114"/>
    </source>
</evidence>
<sequence>MKTSLWRRNSMRKIGTITTAISFIFLGVALLLSKFNGDLAYTLFKFWPMMIIVLGLEFLYISYKNKDEAKSYKFSFLTIFVLIVFLITDSAWGLFRSIDFESLKSQIENSIGYSNTNKVAFRVEKELSKARIILRANNADIDIKPSKEKKLIFDGYIQAKNNKGIDETDTYFREEADKLTLDLNREPIGGIEGTLYVPNGISIEIIVNNGKIESEEDLSNAVMIVDSKNAYVNLKNLKEAHIKNSNGDIEISNINDSSIENVNGSVKVNGNSENVDIDNKNGAVIIDNDISRNIKVRSNTGDIRLSSDSADAVLKATTDYGNIRLNGNTLSENKQNLNKTLGNGNGNINIWTKSGDIDIEMKE</sequence>
<dbReference type="InterPro" id="IPR043726">
    <property type="entry name" value="LiaI-LiaF-like_TM1"/>
</dbReference>
<feature type="domain" description="LiaI-LiaF-like transmembrane region" evidence="3">
    <location>
        <begin position="17"/>
        <end position="59"/>
    </location>
</feature>
<feature type="transmembrane region" description="Helical" evidence="1">
    <location>
        <begin position="44"/>
        <end position="62"/>
    </location>
</feature>
<name>A0A316LZ89_9CLOT</name>
<dbReference type="AlphaFoldDB" id="A0A316LZ89"/>
<evidence type="ECO:0000256" key="1">
    <source>
        <dbReference type="SAM" id="Phobius"/>
    </source>
</evidence>
<evidence type="ECO:0000313" key="4">
    <source>
        <dbReference type="EMBL" id="PWL51406.1"/>
    </source>
</evidence>
<keyword evidence="1" id="KW-1133">Transmembrane helix</keyword>
<keyword evidence="1" id="KW-0472">Membrane</keyword>
<dbReference type="Pfam" id="PF18917">
    <property type="entry name" value="LiaI-LiaF-like_TM1"/>
    <property type="match status" value="1"/>
</dbReference>
<dbReference type="Pfam" id="PF13349">
    <property type="entry name" value="DUF4097"/>
    <property type="match status" value="1"/>
</dbReference>
<protein>
    <recommendedName>
        <fullName evidence="6">Adhesin domain-containing protein</fullName>
    </recommendedName>
</protein>
<keyword evidence="1" id="KW-0812">Transmembrane</keyword>
<dbReference type="OrthoDB" id="1890104at2"/>
<gene>
    <name evidence="4" type="ORF">DBY38_14305</name>
</gene>
<proteinExistence type="predicted"/>
<evidence type="ECO:0000259" key="2">
    <source>
        <dbReference type="Pfam" id="PF13349"/>
    </source>
</evidence>
<feature type="transmembrane region" description="Helical" evidence="1">
    <location>
        <begin position="12"/>
        <end position="32"/>
    </location>
</feature>